<accession>A0ABX7CJI0</accession>
<reference evidence="1 2" key="1">
    <citation type="submission" date="2021-01" db="EMBL/GenBank/DDBJ databases">
        <title>FDA dAtabase for Regulatory Grade micrObial Sequences (FDA-ARGOS): Supporting development and validation of Infectious Disease Dx tests.</title>
        <authorList>
            <person name="Sproer C."/>
            <person name="Gronow S."/>
            <person name="Severitt S."/>
            <person name="Schroder I."/>
            <person name="Tallon L."/>
            <person name="Sadzewicz L."/>
            <person name="Zhao X."/>
            <person name="Boylan J."/>
            <person name="Ott S."/>
            <person name="Bowen H."/>
            <person name="Vavikolanu K."/>
            <person name="Mehta A."/>
            <person name="Aluvathingal J."/>
            <person name="Nadendla S."/>
            <person name="Lowell S."/>
            <person name="Myers T."/>
            <person name="Yan Y."/>
            <person name="Sichtig H."/>
        </authorList>
    </citation>
    <scope>NUCLEOTIDE SEQUENCE [LARGE SCALE GENOMIC DNA]</scope>
    <source>
        <strain evidence="1 2">FDAARGOS_1141</strain>
    </source>
</reference>
<dbReference type="EMBL" id="CP068224">
    <property type="protein sequence ID" value="QQT52166.1"/>
    <property type="molecule type" value="Genomic_DNA"/>
</dbReference>
<evidence type="ECO:0000313" key="1">
    <source>
        <dbReference type="EMBL" id="QQT52166.1"/>
    </source>
</evidence>
<name>A0ABX7CJI0_SPHMU</name>
<evidence type="ECO:0000313" key="2">
    <source>
        <dbReference type="Proteomes" id="UP000595498"/>
    </source>
</evidence>
<gene>
    <name evidence="1" type="ORF">I6I98_18055</name>
</gene>
<dbReference type="Proteomes" id="UP000595498">
    <property type="component" value="Chromosome"/>
</dbReference>
<protein>
    <submittedName>
        <fullName evidence="1">Uncharacterized protein</fullName>
    </submittedName>
</protein>
<organism evidence="1 2">
    <name type="scientific">Sphingobacterium multivorum</name>
    <dbReference type="NCBI Taxonomy" id="28454"/>
    <lineage>
        <taxon>Bacteria</taxon>
        <taxon>Pseudomonadati</taxon>
        <taxon>Bacteroidota</taxon>
        <taxon>Sphingobacteriia</taxon>
        <taxon>Sphingobacteriales</taxon>
        <taxon>Sphingobacteriaceae</taxon>
        <taxon>Sphingobacterium</taxon>
    </lineage>
</organism>
<sequence>MKKRTEAAIIPSSWKKNKETTTKTIQKTISIKTAGQDTDLTIGTFALID</sequence>
<keyword evidence="2" id="KW-1185">Reference proteome</keyword>
<proteinExistence type="predicted"/>